<organism evidence="1 2">
    <name type="scientific">Peptacetobacter hiranonis (strain DSM 13275 / JCM 10541 / KCTC 15199 / TO-931)</name>
    <name type="common">Clostridium hiranonis</name>
    <dbReference type="NCBI Taxonomy" id="500633"/>
    <lineage>
        <taxon>Bacteria</taxon>
        <taxon>Bacillati</taxon>
        <taxon>Bacillota</taxon>
        <taxon>Clostridia</taxon>
        <taxon>Peptostreptococcales</taxon>
        <taxon>Peptostreptococcaceae</taxon>
        <taxon>Peptacetobacter</taxon>
    </lineage>
</organism>
<dbReference type="Proteomes" id="UP000003178">
    <property type="component" value="Unassembled WGS sequence"/>
</dbReference>
<gene>
    <name evidence="1" type="ORF">CLOHIR_00717</name>
</gene>
<reference evidence="1 2" key="2">
    <citation type="submission" date="2008-10" db="EMBL/GenBank/DDBJ databases">
        <title>Draft genome sequence of Clostridium hiranonis (DSM 13275).</title>
        <authorList>
            <person name="Sudarsanam P."/>
            <person name="Ley R."/>
            <person name="Guruge J."/>
            <person name="Turnbaugh P.J."/>
            <person name="Mahowald M."/>
            <person name="Liep D."/>
            <person name="Gordon J."/>
        </authorList>
    </citation>
    <scope>NUCLEOTIDE SEQUENCE [LARGE SCALE GENOMIC DNA]</scope>
    <source>
        <strain evidence="1 2">DSM 13275</strain>
    </source>
</reference>
<name>B6FXW6_PEPHT</name>
<reference evidence="1 2" key="1">
    <citation type="submission" date="2008-09" db="EMBL/GenBank/DDBJ databases">
        <authorList>
            <person name="Fulton L."/>
            <person name="Clifton S."/>
            <person name="Fulton B."/>
            <person name="Xu J."/>
            <person name="Minx P."/>
            <person name="Pepin K.H."/>
            <person name="Johnson M."/>
            <person name="Thiruvilangam P."/>
            <person name="Bhonagiri V."/>
            <person name="Nash W.E."/>
            <person name="Mardis E.R."/>
            <person name="Wilson R.K."/>
        </authorList>
    </citation>
    <scope>NUCLEOTIDE SEQUENCE [LARGE SCALE GENOMIC DNA]</scope>
    <source>
        <strain evidence="1 2">DSM 13275</strain>
    </source>
</reference>
<keyword evidence="2" id="KW-1185">Reference proteome</keyword>
<dbReference type="HOGENOM" id="CLU_2011282_0_0_9"/>
<sequence length="123" mass="14423">MKDKELDFPRELKDFKTKELKHLSSGNVRIVMFNKEEVNIGVYLNKILYKKYKVKKKDLTYEVILYIFSDVEKVYGFGCNTIDDMKIFEMIAESKGIDLQNDLDSYSAMNLSGFGDEIKRKLN</sequence>
<comment type="caution">
    <text evidence="1">The sequence shown here is derived from an EMBL/GenBank/DDBJ whole genome shotgun (WGS) entry which is preliminary data.</text>
</comment>
<evidence type="ECO:0000313" key="1">
    <source>
        <dbReference type="EMBL" id="EEA85611.1"/>
    </source>
</evidence>
<dbReference type="AlphaFoldDB" id="B6FXW6"/>
<dbReference type="EMBL" id="ABWP01000029">
    <property type="protein sequence ID" value="EEA85611.1"/>
    <property type="molecule type" value="Genomic_DNA"/>
</dbReference>
<protein>
    <submittedName>
        <fullName evidence="1">Uncharacterized protein</fullName>
    </submittedName>
</protein>
<dbReference type="RefSeq" id="WP_006439628.1">
    <property type="nucleotide sequence ID" value="NZ_DS995356.1"/>
</dbReference>
<dbReference type="STRING" id="500633.CLOHIR_00717"/>
<proteinExistence type="predicted"/>
<evidence type="ECO:0000313" key="2">
    <source>
        <dbReference type="Proteomes" id="UP000003178"/>
    </source>
</evidence>
<accession>B6FXW6</accession>